<accession>A0A061QNR5</accession>
<organism evidence="1">
    <name type="scientific">Tetraselmis sp. GSL018</name>
    <dbReference type="NCBI Taxonomy" id="582737"/>
    <lineage>
        <taxon>Eukaryota</taxon>
        <taxon>Viridiplantae</taxon>
        <taxon>Chlorophyta</taxon>
        <taxon>core chlorophytes</taxon>
        <taxon>Chlorodendrophyceae</taxon>
        <taxon>Chlorodendrales</taxon>
        <taxon>Chlorodendraceae</taxon>
        <taxon>Tetraselmis</taxon>
    </lineage>
</organism>
<reference evidence="1" key="1">
    <citation type="submission" date="2014-05" db="EMBL/GenBank/DDBJ databases">
        <title>The transcriptome of the halophilic microalga Tetraselmis sp. GSL018 isolated from the Great Salt Lake, Utah.</title>
        <authorList>
            <person name="Jinkerson R.E."/>
            <person name="D'Adamo S."/>
            <person name="Posewitz M.C."/>
        </authorList>
    </citation>
    <scope>NUCLEOTIDE SEQUENCE</scope>
    <source>
        <strain evidence="1">GSL018</strain>
    </source>
</reference>
<dbReference type="EMBL" id="GBEZ01024731">
    <property type="protein sequence ID" value="JAC62287.1"/>
    <property type="molecule type" value="Transcribed_RNA"/>
</dbReference>
<sequence length="41" mass="4599">MERTIKHIGQTGIAHNILVASSWFCDNNTTRIQADAKRTAE</sequence>
<evidence type="ECO:0000313" key="1">
    <source>
        <dbReference type="EMBL" id="JAC62287.1"/>
    </source>
</evidence>
<dbReference type="AlphaFoldDB" id="A0A061QNR5"/>
<proteinExistence type="predicted"/>
<protein>
    <submittedName>
        <fullName evidence="1">Uncharacterized protein</fullName>
    </submittedName>
</protein>
<name>A0A061QNR5_9CHLO</name>
<gene>
    <name evidence="1" type="ORF">TSPGSL018_23765</name>
</gene>